<dbReference type="EMBL" id="CP157584">
    <property type="protein sequence ID" value="XBO99324.1"/>
    <property type="molecule type" value="Genomic_DNA"/>
</dbReference>
<name>A0AAU7LBW3_9BURK</name>
<dbReference type="AlphaFoldDB" id="A0AAU7LBW3"/>
<gene>
    <name evidence="1" type="ORF">ABFG95_02250</name>
</gene>
<reference evidence="1" key="1">
    <citation type="submission" date="2024-05" db="EMBL/GenBank/DDBJ databases">
        <title>Transcriptome analysis of the degradation process of organic nitrogen by two heterotrophic nitrifying and aerobic denitrifying bacteria, Achromobacter sp. HNDS-1 and Enterobacter sp. HNDS-6.</title>
        <authorList>
            <person name="Huang Y."/>
        </authorList>
    </citation>
    <scope>NUCLEOTIDE SEQUENCE</scope>
    <source>
        <strain evidence="1">HNDS-1</strain>
    </source>
</reference>
<dbReference type="RefSeq" id="WP_348995394.1">
    <property type="nucleotide sequence ID" value="NZ_CP157584.1"/>
</dbReference>
<sequence>MQNKNSVCGLCGRNIERDQPIFFFPTLPLGHNLADIQGVLHVECLVSQDAVRNVGVQMAGIIEQIARVSSDAPFVARDGNIVSRYRKYEQKYEVLDFENFCEILIPKRAVGNVKQVEPEGSLSLGFDVLRARNGSIYLENKRLGSINYLRTLSLKRLLGLLI</sequence>
<evidence type="ECO:0000313" key="1">
    <source>
        <dbReference type="EMBL" id="XBO99324.1"/>
    </source>
</evidence>
<protein>
    <submittedName>
        <fullName evidence="1">Uncharacterized protein</fullName>
    </submittedName>
</protein>
<accession>A0AAU7LBW3</accession>
<proteinExistence type="predicted"/>
<organism evidence="1">
    <name type="scientific">Achromobacter sp. HNDS-1</name>
    <dbReference type="NCBI Taxonomy" id="3151598"/>
    <lineage>
        <taxon>Bacteria</taxon>
        <taxon>Pseudomonadati</taxon>
        <taxon>Pseudomonadota</taxon>
        <taxon>Betaproteobacteria</taxon>
        <taxon>Burkholderiales</taxon>
        <taxon>Alcaligenaceae</taxon>
        <taxon>Achromobacter</taxon>
    </lineage>
</organism>
<dbReference type="KEGG" id="achh:ABFG95_02250"/>